<dbReference type="Pfam" id="PF07791">
    <property type="entry name" value="Imm11"/>
    <property type="match status" value="1"/>
</dbReference>
<feature type="domain" description="Immunity MXAN-0049 protein" evidence="1">
    <location>
        <begin position="76"/>
        <end position="221"/>
    </location>
</feature>
<name>A0ABX0W5N8_9RHOB</name>
<dbReference type="EMBL" id="QHLQ01000006">
    <property type="protein sequence ID" value="NIZ60954.1"/>
    <property type="molecule type" value="Genomic_DNA"/>
</dbReference>
<dbReference type="RefSeq" id="WP_167683535.1">
    <property type="nucleotide sequence ID" value="NZ_QHLQ01000006.1"/>
</dbReference>
<evidence type="ECO:0000259" key="1">
    <source>
        <dbReference type="Pfam" id="PF07791"/>
    </source>
</evidence>
<gene>
    <name evidence="2" type="ORF">DL239_08200</name>
</gene>
<keyword evidence="3" id="KW-1185">Reference proteome</keyword>
<accession>A0ABX0W5N8</accession>
<proteinExistence type="predicted"/>
<dbReference type="InterPro" id="IPR012433">
    <property type="entry name" value="Imm11"/>
</dbReference>
<organism evidence="2 3">
    <name type="scientific">Parasedimentitalea denitrificans</name>
    <dbReference type="NCBI Taxonomy" id="2211118"/>
    <lineage>
        <taxon>Bacteria</taxon>
        <taxon>Pseudomonadati</taxon>
        <taxon>Pseudomonadota</taxon>
        <taxon>Alphaproteobacteria</taxon>
        <taxon>Rhodobacterales</taxon>
        <taxon>Paracoccaceae</taxon>
        <taxon>Parasedimentitalea</taxon>
    </lineage>
</organism>
<reference evidence="2 3" key="1">
    <citation type="submission" date="2018-05" db="EMBL/GenBank/DDBJ databases">
        <authorList>
            <person name="Zhang Y.-J."/>
        </authorList>
    </citation>
    <scope>NUCLEOTIDE SEQUENCE [LARGE SCALE GENOMIC DNA]</scope>
    <source>
        <strain evidence="2 3">CY04</strain>
    </source>
</reference>
<evidence type="ECO:0000313" key="2">
    <source>
        <dbReference type="EMBL" id="NIZ60954.1"/>
    </source>
</evidence>
<dbReference type="Proteomes" id="UP001429564">
    <property type="component" value="Unassembled WGS sequence"/>
</dbReference>
<protein>
    <recommendedName>
        <fullName evidence="1">Immunity MXAN-0049 protein domain-containing protein</fullName>
    </recommendedName>
</protein>
<comment type="caution">
    <text evidence="2">The sequence shown here is derived from an EMBL/GenBank/DDBJ whole genome shotgun (WGS) entry which is preliminary data.</text>
</comment>
<evidence type="ECO:0000313" key="3">
    <source>
        <dbReference type="Proteomes" id="UP001429564"/>
    </source>
</evidence>
<sequence>MGVTLQVTGYKDYVNLSTPDHDGWEMTKALLEYLEKERNRVRREGLSALVAEAKETGITPDASKIDIWEDLRARVPTEFYPDRLVLRKGSTLLDYDSSDVGIVVSQAFRDLVKEFDPGVHHFVPTAVESHDGTLLATYYFMRILRPINAIRTEDSNLQLVGLNSSRGELASLQVGSYSKFSVYADRIKGFGAWRDMRSTQHSFFSEELWQRLQAAGLTGFEARIRFDEH</sequence>